<reference evidence="2 3" key="1">
    <citation type="submission" date="2018-08" db="EMBL/GenBank/DDBJ databases">
        <title>Vibrio isolated from the Eastern China Marginal Seas.</title>
        <authorList>
            <person name="Li Y."/>
        </authorList>
    </citation>
    <scope>NUCLEOTIDE SEQUENCE [LARGE SCALE GENOMIC DNA]</scope>
    <source>
        <strain evidence="2 3">BEI233</strain>
    </source>
</reference>
<dbReference type="Gene3D" id="3.10.450.50">
    <property type="match status" value="1"/>
</dbReference>
<proteinExistence type="predicted"/>
<dbReference type="RefSeq" id="WP_120030294.1">
    <property type="nucleotide sequence ID" value="NZ_QVMU01000004.1"/>
</dbReference>
<keyword evidence="3" id="KW-1185">Reference proteome</keyword>
<comment type="caution">
    <text evidence="2">The sequence shown here is derived from an EMBL/GenBank/DDBJ whole genome shotgun (WGS) entry which is preliminary data.</text>
</comment>
<gene>
    <name evidence="2" type="ORF">DZ860_07420</name>
</gene>
<sequence>MSSSELEICQRGIADWQLAFNRQDAAGCAAAYLEDAVMLAKPFGEFKGREAIQAFWQGIMDQGFHSVDYTDVKWEIAENGGYVLSASWTMNKALGVVHREHWTLDVDGKARMVSDEFEVLGER</sequence>
<dbReference type="InterPro" id="IPR032710">
    <property type="entry name" value="NTF2-like_dom_sf"/>
</dbReference>
<dbReference type="EMBL" id="QVMU01000004">
    <property type="protein sequence ID" value="RJX72972.1"/>
    <property type="molecule type" value="Genomic_DNA"/>
</dbReference>
<protein>
    <submittedName>
        <fullName evidence="2">DUF4440 domain-containing protein</fullName>
    </submittedName>
</protein>
<evidence type="ECO:0000313" key="2">
    <source>
        <dbReference type="EMBL" id="RJX72972.1"/>
    </source>
</evidence>
<feature type="domain" description="SnoaL-like" evidence="1">
    <location>
        <begin position="18"/>
        <end position="91"/>
    </location>
</feature>
<name>A0A3A6R7G3_9VIBR</name>
<dbReference type="SUPFAM" id="SSF54427">
    <property type="entry name" value="NTF2-like"/>
    <property type="match status" value="1"/>
</dbReference>
<dbReference type="OrthoDB" id="1157330at2"/>
<dbReference type="AlphaFoldDB" id="A0A3A6R7G3"/>
<dbReference type="InterPro" id="IPR037401">
    <property type="entry name" value="SnoaL-like"/>
</dbReference>
<evidence type="ECO:0000313" key="3">
    <source>
        <dbReference type="Proteomes" id="UP000273252"/>
    </source>
</evidence>
<evidence type="ECO:0000259" key="1">
    <source>
        <dbReference type="Pfam" id="PF12680"/>
    </source>
</evidence>
<accession>A0A3A6R7G3</accession>
<dbReference type="Proteomes" id="UP000273252">
    <property type="component" value="Unassembled WGS sequence"/>
</dbReference>
<dbReference type="Pfam" id="PF12680">
    <property type="entry name" value="SnoaL_2"/>
    <property type="match status" value="1"/>
</dbReference>
<organism evidence="2 3">
    <name type="scientific">Vibrio sinensis</name>
    <dbReference type="NCBI Taxonomy" id="2302434"/>
    <lineage>
        <taxon>Bacteria</taxon>
        <taxon>Pseudomonadati</taxon>
        <taxon>Pseudomonadota</taxon>
        <taxon>Gammaproteobacteria</taxon>
        <taxon>Vibrionales</taxon>
        <taxon>Vibrionaceae</taxon>
        <taxon>Vibrio</taxon>
    </lineage>
</organism>